<dbReference type="FunFam" id="2.40.420.20:FF:000006">
    <property type="entry name" value="RND family efflux transporter MFP subunit"/>
    <property type="match status" value="1"/>
</dbReference>
<dbReference type="Gene3D" id="2.40.420.20">
    <property type="match status" value="1"/>
</dbReference>
<dbReference type="NCBIfam" id="TIGR01730">
    <property type="entry name" value="RND_mfp"/>
    <property type="match status" value="1"/>
</dbReference>
<dbReference type="Pfam" id="PF25975">
    <property type="entry name" value="CzcB_C"/>
    <property type="match status" value="1"/>
</dbReference>
<sequence length="410" mass="43240">MTNPLIPIVLLMAMLVPLSACDEGDSSSAAAVHGAEDSETGHDEHSDNEVLEPDTDHGDHIELNAEAAEAAGIQLSVAEAGAISTLLELPAEIRFDADRIARVSPQIEGLVAQLHAGEGDQVQAGSTLARLNSRELAGLKADYLNALSAEELAKARLQREENLWNQQITSEADVQSARAAFSAAHAAREAAENRLHAVGVGHGTLDRLDEASDGALAHAYVTAPIAGTVIKRGVAVGETVSVDGEPMFIILDDSVVWADIAVYKEDLGKVDEGQRVTLRQHGSLLADGQISTVLPVIDETSRTATARVIVDNSSGKLKPGQFVNAEIETGERRSVIRVPSRAIVSVEDRQSVFVPTKDGFEPRSVETGASAGGYSEILSGLRAGETFVSDGAFTLKAQLEKDAFGDGHAH</sequence>
<dbReference type="GO" id="GO:0015679">
    <property type="term" value="P:plasma membrane copper ion transport"/>
    <property type="evidence" value="ECO:0007669"/>
    <property type="project" value="TreeGrafter"/>
</dbReference>
<dbReference type="InterPro" id="IPR058649">
    <property type="entry name" value="CzcB_C"/>
</dbReference>
<comment type="similarity">
    <text evidence="1">Belongs to the membrane fusion protein (MFP) (TC 8.A.1) family.</text>
</comment>
<proteinExistence type="inferred from homology"/>
<dbReference type="GO" id="GO:0046914">
    <property type="term" value="F:transition metal ion binding"/>
    <property type="evidence" value="ECO:0007669"/>
    <property type="project" value="TreeGrafter"/>
</dbReference>
<dbReference type="Gene3D" id="2.40.30.170">
    <property type="match status" value="1"/>
</dbReference>
<accession>A0A399RK51</accession>
<dbReference type="GO" id="GO:0046686">
    <property type="term" value="P:response to cadmium ion"/>
    <property type="evidence" value="ECO:0007669"/>
    <property type="project" value="UniProtKB-KW"/>
</dbReference>
<evidence type="ECO:0000259" key="8">
    <source>
        <dbReference type="Pfam" id="PF25893"/>
    </source>
</evidence>
<feature type="chain" id="PRO_5017268720" evidence="7">
    <location>
        <begin position="23"/>
        <end position="410"/>
    </location>
</feature>
<keyword evidence="2" id="KW-0813">Transport</keyword>
<keyword evidence="4" id="KW-0105">Cadmium resistance</keyword>
<evidence type="ECO:0000256" key="1">
    <source>
        <dbReference type="ARBA" id="ARBA00009477"/>
    </source>
</evidence>
<evidence type="ECO:0000313" key="13">
    <source>
        <dbReference type="Proteomes" id="UP000265845"/>
    </source>
</evidence>
<gene>
    <name evidence="12" type="ORF">D1222_01930</name>
</gene>
<dbReference type="RefSeq" id="WP_119452551.1">
    <property type="nucleotide sequence ID" value="NZ_QWGA01000003.1"/>
</dbReference>
<dbReference type="Gene3D" id="2.40.50.100">
    <property type="match status" value="1"/>
</dbReference>
<keyword evidence="13" id="KW-1185">Reference proteome</keyword>
<dbReference type="AlphaFoldDB" id="A0A399RK51"/>
<evidence type="ECO:0000256" key="2">
    <source>
        <dbReference type="ARBA" id="ARBA00022448"/>
    </source>
</evidence>
<dbReference type="InterPro" id="IPR051909">
    <property type="entry name" value="MFP_Cation_Efflux"/>
</dbReference>
<evidence type="ECO:0000259" key="10">
    <source>
        <dbReference type="Pfam" id="PF25973"/>
    </source>
</evidence>
<evidence type="ECO:0000256" key="6">
    <source>
        <dbReference type="SAM" id="MobiDB-lite"/>
    </source>
</evidence>
<dbReference type="Pfam" id="PF25893">
    <property type="entry name" value="HH_CzcB"/>
    <property type="match status" value="1"/>
</dbReference>
<feature type="compositionally biased region" description="Basic and acidic residues" evidence="6">
    <location>
        <begin position="34"/>
        <end position="57"/>
    </location>
</feature>
<dbReference type="OrthoDB" id="9774837at2"/>
<evidence type="ECO:0000256" key="4">
    <source>
        <dbReference type="ARBA" id="ARBA00043263"/>
    </source>
</evidence>
<comment type="caution">
    <text evidence="12">The sequence shown here is derived from an EMBL/GenBank/DDBJ whole genome shotgun (WGS) entry which is preliminary data.</text>
</comment>
<dbReference type="GO" id="GO:0016020">
    <property type="term" value="C:membrane"/>
    <property type="evidence" value="ECO:0007669"/>
    <property type="project" value="InterPro"/>
</dbReference>
<dbReference type="PANTHER" id="PTHR30097:SF4">
    <property type="entry name" value="SLR6042 PROTEIN"/>
    <property type="match status" value="1"/>
</dbReference>
<feature type="domain" description="CzcB-like barrel-sandwich hybrid" evidence="10">
    <location>
        <begin position="99"/>
        <end position="244"/>
    </location>
</feature>
<organism evidence="12 13">
    <name type="scientific">Henriciella algicola</name>
    <dbReference type="NCBI Taxonomy" id="1608422"/>
    <lineage>
        <taxon>Bacteria</taxon>
        <taxon>Pseudomonadati</taxon>
        <taxon>Pseudomonadota</taxon>
        <taxon>Alphaproteobacteria</taxon>
        <taxon>Hyphomonadales</taxon>
        <taxon>Hyphomonadaceae</taxon>
        <taxon>Henriciella</taxon>
    </lineage>
</organism>
<evidence type="ECO:0000259" key="9">
    <source>
        <dbReference type="Pfam" id="PF25954"/>
    </source>
</evidence>
<evidence type="ECO:0000256" key="3">
    <source>
        <dbReference type="ARBA" id="ARBA00022833"/>
    </source>
</evidence>
<dbReference type="GO" id="GO:0030288">
    <property type="term" value="C:outer membrane-bounded periplasmic space"/>
    <property type="evidence" value="ECO:0007669"/>
    <property type="project" value="TreeGrafter"/>
</dbReference>
<dbReference type="InterPro" id="IPR058648">
    <property type="entry name" value="HH_CzcB-like"/>
</dbReference>
<feature type="domain" description="CusB-like beta-barrel" evidence="9">
    <location>
        <begin position="256"/>
        <end position="329"/>
    </location>
</feature>
<dbReference type="InterPro" id="IPR058647">
    <property type="entry name" value="BSH_CzcB-like"/>
</dbReference>
<keyword evidence="3" id="KW-0862">Zinc</keyword>
<dbReference type="GO" id="GO:0022857">
    <property type="term" value="F:transmembrane transporter activity"/>
    <property type="evidence" value="ECO:0007669"/>
    <property type="project" value="InterPro"/>
</dbReference>
<evidence type="ECO:0000313" key="12">
    <source>
        <dbReference type="EMBL" id="RIJ31051.1"/>
    </source>
</evidence>
<evidence type="ECO:0000256" key="7">
    <source>
        <dbReference type="SAM" id="SignalP"/>
    </source>
</evidence>
<dbReference type="InterPro" id="IPR006143">
    <property type="entry name" value="RND_pump_MFP"/>
</dbReference>
<dbReference type="InterPro" id="IPR058792">
    <property type="entry name" value="Beta-barrel_RND_2"/>
</dbReference>
<feature type="domain" description="CzcB-like alpha-helical hairpin" evidence="8">
    <location>
        <begin position="139"/>
        <end position="197"/>
    </location>
</feature>
<name>A0A399RK51_9PROT</name>
<dbReference type="FunFam" id="2.40.30.170:FF:000010">
    <property type="entry name" value="Efflux RND transporter periplasmic adaptor subunit"/>
    <property type="match status" value="1"/>
</dbReference>
<feature type="domain" description="CzcB-like C-terminal circularly permuted SH3-like" evidence="11">
    <location>
        <begin position="336"/>
        <end position="396"/>
    </location>
</feature>
<dbReference type="EMBL" id="QWGA01000003">
    <property type="protein sequence ID" value="RIJ31051.1"/>
    <property type="molecule type" value="Genomic_DNA"/>
</dbReference>
<dbReference type="GO" id="GO:0060003">
    <property type="term" value="P:copper ion export"/>
    <property type="evidence" value="ECO:0007669"/>
    <property type="project" value="TreeGrafter"/>
</dbReference>
<feature type="signal peptide" evidence="7">
    <location>
        <begin position="1"/>
        <end position="22"/>
    </location>
</feature>
<keyword evidence="7" id="KW-0732">Signal</keyword>
<dbReference type="PANTHER" id="PTHR30097">
    <property type="entry name" value="CATION EFFLUX SYSTEM PROTEIN CUSB"/>
    <property type="match status" value="1"/>
</dbReference>
<reference evidence="12 13" key="1">
    <citation type="submission" date="2018-08" db="EMBL/GenBank/DDBJ databases">
        <title>Henriciella mobilis sp. nov., isolated from seawater.</title>
        <authorList>
            <person name="Cheng H."/>
            <person name="Wu Y.-H."/>
            <person name="Xu X.-W."/>
            <person name="Guo L.-L."/>
        </authorList>
    </citation>
    <scope>NUCLEOTIDE SEQUENCE [LARGE SCALE GENOMIC DNA]</scope>
    <source>
        <strain evidence="12 13">CCUG67844</strain>
    </source>
</reference>
<evidence type="ECO:0000259" key="11">
    <source>
        <dbReference type="Pfam" id="PF25975"/>
    </source>
</evidence>
<comment type="function">
    <text evidence="5">CzcA and CzcB together would act in zinc efflux nearly as effectively as the complete czc efflux system (CzcABC). The CzcB protein is thought to funnel zinc cations to the CzcA transport protein.</text>
</comment>
<dbReference type="Gene3D" id="1.10.287.470">
    <property type="entry name" value="Helix hairpin bin"/>
    <property type="match status" value="1"/>
</dbReference>
<evidence type="ECO:0000256" key="5">
    <source>
        <dbReference type="ARBA" id="ARBA00058766"/>
    </source>
</evidence>
<dbReference type="Proteomes" id="UP000265845">
    <property type="component" value="Unassembled WGS sequence"/>
</dbReference>
<dbReference type="SUPFAM" id="SSF111369">
    <property type="entry name" value="HlyD-like secretion proteins"/>
    <property type="match status" value="1"/>
</dbReference>
<dbReference type="Pfam" id="PF25973">
    <property type="entry name" value="BSH_CzcB"/>
    <property type="match status" value="1"/>
</dbReference>
<feature type="region of interest" description="Disordered" evidence="6">
    <location>
        <begin position="25"/>
        <end position="57"/>
    </location>
</feature>
<protein>
    <submittedName>
        <fullName evidence="12">Efflux RND transporter periplasmic adaptor subunit</fullName>
    </submittedName>
</protein>
<dbReference type="Pfam" id="PF25954">
    <property type="entry name" value="Beta-barrel_RND_2"/>
    <property type="match status" value="1"/>
</dbReference>